<evidence type="ECO:0000256" key="1">
    <source>
        <dbReference type="SAM" id="MobiDB-lite"/>
    </source>
</evidence>
<dbReference type="STRING" id="284593.Q6FX99"/>
<gene>
    <name evidence="2 3" type="ordered locus">CAGL0B01617g</name>
</gene>
<feature type="compositionally biased region" description="Polar residues" evidence="1">
    <location>
        <begin position="686"/>
        <end position="696"/>
    </location>
</feature>
<dbReference type="GO" id="GO:0006310">
    <property type="term" value="P:DNA recombination"/>
    <property type="evidence" value="ECO:0007669"/>
    <property type="project" value="EnsemblFungi"/>
</dbReference>
<feature type="region of interest" description="Disordered" evidence="1">
    <location>
        <begin position="651"/>
        <end position="708"/>
    </location>
</feature>
<dbReference type="GO" id="GO:0003676">
    <property type="term" value="F:nucleic acid binding"/>
    <property type="evidence" value="ECO:0007669"/>
    <property type="project" value="EnsemblFungi"/>
</dbReference>
<dbReference type="HOGENOM" id="CLU_022496_0_0_1"/>
<dbReference type="Pfam" id="PF11957">
    <property type="entry name" value="efThoc1"/>
    <property type="match status" value="1"/>
</dbReference>
<evidence type="ECO:0000313" key="3">
    <source>
        <dbReference type="EMBL" id="CAG57940.1"/>
    </source>
</evidence>
<evidence type="ECO:0000313" key="4">
    <source>
        <dbReference type="Proteomes" id="UP000002428"/>
    </source>
</evidence>
<dbReference type="VEuPathDB" id="FungiDB:CAGL0B01617g"/>
<dbReference type="CGD" id="CAL0126984">
    <property type="gene designation" value="CAGL0B01617g"/>
</dbReference>
<dbReference type="GO" id="GO:2001209">
    <property type="term" value="P:positive regulation of transcription elongation by RNA polymerase I"/>
    <property type="evidence" value="ECO:0007669"/>
    <property type="project" value="EnsemblFungi"/>
</dbReference>
<dbReference type="GO" id="GO:0000445">
    <property type="term" value="C:THO complex part of transcription export complex"/>
    <property type="evidence" value="ECO:0007669"/>
    <property type="project" value="EnsemblFungi"/>
</dbReference>
<organism evidence="3 4">
    <name type="scientific">Candida glabrata (strain ATCC 2001 / BCRC 20586 / JCM 3761 / NBRC 0622 / NRRL Y-65 / CBS 138)</name>
    <name type="common">Yeast</name>
    <name type="synonym">Nakaseomyces glabratus</name>
    <dbReference type="NCBI Taxonomy" id="284593"/>
    <lineage>
        <taxon>Eukaryota</taxon>
        <taxon>Fungi</taxon>
        <taxon>Dikarya</taxon>
        <taxon>Ascomycota</taxon>
        <taxon>Saccharomycotina</taxon>
        <taxon>Saccharomycetes</taxon>
        <taxon>Saccharomycetales</taxon>
        <taxon>Saccharomycetaceae</taxon>
        <taxon>Nakaseomyces</taxon>
    </lineage>
</organism>
<dbReference type="KEGG" id="cgr:2886705"/>
<accession>Q6FX99</accession>
<dbReference type="AlphaFoldDB" id="Q6FX99"/>
<dbReference type="GO" id="GO:0031124">
    <property type="term" value="P:mRNA 3'-end processing"/>
    <property type="evidence" value="ECO:0007669"/>
    <property type="project" value="EnsemblFungi"/>
</dbReference>
<dbReference type="FunCoup" id="Q6FX99">
    <property type="interactions" value="119"/>
</dbReference>
<dbReference type="GO" id="GO:0000446">
    <property type="term" value="C:nucleoplasmic THO complex"/>
    <property type="evidence" value="ECO:0007669"/>
    <property type="project" value="EnsemblFungi"/>
</dbReference>
<dbReference type="OMA" id="FWPYAES"/>
<name>Q6FX99_CANGA</name>
<dbReference type="GO" id="GO:0060090">
    <property type="term" value="F:molecular adaptor activity"/>
    <property type="evidence" value="ECO:0007669"/>
    <property type="project" value="EnsemblFungi"/>
</dbReference>
<dbReference type="GO" id="GO:0006406">
    <property type="term" value="P:mRNA export from nucleus"/>
    <property type="evidence" value="ECO:0007669"/>
    <property type="project" value="EnsemblFungi"/>
</dbReference>
<evidence type="ECO:0008006" key="5">
    <source>
        <dbReference type="Google" id="ProtNLM"/>
    </source>
</evidence>
<dbReference type="eggNOG" id="ENOG502QU83">
    <property type="taxonomic scope" value="Eukaryota"/>
</dbReference>
<feature type="compositionally biased region" description="Basic and acidic residues" evidence="1">
    <location>
        <begin position="697"/>
        <end position="708"/>
    </location>
</feature>
<evidence type="ECO:0000313" key="2">
    <source>
        <dbReference type="CGD" id="CAL0126984"/>
    </source>
</evidence>
<protein>
    <recommendedName>
        <fullName evidence="5">THO complex subunit HPR1</fullName>
    </recommendedName>
</protein>
<dbReference type="InterPro" id="IPR021861">
    <property type="entry name" value="THO_THOC1"/>
</dbReference>
<dbReference type="EMBL" id="CR380948">
    <property type="protein sequence ID" value="CAG57940.1"/>
    <property type="molecule type" value="Genomic_DNA"/>
</dbReference>
<dbReference type="Proteomes" id="UP000002428">
    <property type="component" value="Chromosome B"/>
</dbReference>
<dbReference type="GO" id="GO:0006368">
    <property type="term" value="P:transcription elongation by RNA polymerase II"/>
    <property type="evidence" value="ECO:0007669"/>
    <property type="project" value="EnsemblFungi"/>
</dbReference>
<reference evidence="3 4" key="1">
    <citation type="journal article" date="2004" name="Nature">
        <title>Genome evolution in yeasts.</title>
        <authorList>
            <consortium name="Genolevures"/>
            <person name="Dujon B."/>
            <person name="Sherman D."/>
            <person name="Fischer G."/>
            <person name="Durrens P."/>
            <person name="Casaregola S."/>
            <person name="Lafontaine I."/>
            <person name="de Montigny J."/>
            <person name="Marck C."/>
            <person name="Neuveglise C."/>
            <person name="Talla E."/>
            <person name="Goffard N."/>
            <person name="Frangeul L."/>
            <person name="Aigle M."/>
            <person name="Anthouard V."/>
            <person name="Babour A."/>
            <person name="Barbe V."/>
            <person name="Barnay S."/>
            <person name="Blanchin S."/>
            <person name="Beckerich J.M."/>
            <person name="Beyne E."/>
            <person name="Bleykasten C."/>
            <person name="Boisrame A."/>
            <person name="Boyer J."/>
            <person name="Cattolico L."/>
            <person name="Confanioleri F."/>
            <person name="de Daruvar A."/>
            <person name="Despons L."/>
            <person name="Fabre E."/>
            <person name="Fairhead C."/>
            <person name="Ferry-Dumazet H."/>
            <person name="Groppi A."/>
            <person name="Hantraye F."/>
            <person name="Hennequin C."/>
            <person name="Jauniaux N."/>
            <person name="Joyet P."/>
            <person name="Kachouri R."/>
            <person name="Kerrest A."/>
            <person name="Koszul R."/>
            <person name="Lemaire M."/>
            <person name="Lesur I."/>
            <person name="Ma L."/>
            <person name="Muller H."/>
            <person name="Nicaud J.M."/>
            <person name="Nikolski M."/>
            <person name="Oztas S."/>
            <person name="Ozier-Kalogeropoulos O."/>
            <person name="Pellenz S."/>
            <person name="Potier S."/>
            <person name="Richard G.F."/>
            <person name="Straub M.L."/>
            <person name="Suleau A."/>
            <person name="Swennene D."/>
            <person name="Tekaia F."/>
            <person name="Wesolowski-Louvel M."/>
            <person name="Westhof E."/>
            <person name="Wirth B."/>
            <person name="Zeniou-Meyer M."/>
            <person name="Zivanovic I."/>
            <person name="Bolotin-Fukuhara M."/>
            <person name="Thierry A."/>
            <person name="Bouchier C."/>
            <person name="Caudron B."/>
            <person name="Scarpelli C."/>
            <person name="Gaillardin C."/>
            <person name="Weissenbach J."/>
            <person name="Wincker P."/>
            <person name="Souciet J.L."/>
        </authorList>
    </citation>
    <scope>NUCLEOTIDE SEQUENCE [LARGE SCALE GENOMIC DNA]</scope>
    <source>
        <strain evidence="4">ATCC 2001 / BCRC 20586 / JCM 3761 / NBRC 0622 / NRRL Y-65 / CBS 138</strain>
    </source>
</reference>
<dbReference type="InParanoid" id="Q6FX99"/>
<dbReference type="GO" id="GO:0016593">
    <property type="term" value="C:Cdc73/Paf1 complex"/>
    <property type="evidence" value="ECO:0007669"/>
    <property type="project" value="EnsemblFungi"/>
</dbReference>
<proteinExistence type="predicted"/>
<keyword evidence="4" id="KW-1185">Reference proteome</keyword>
<sequence>METIIDKESERLLSLFSHIAEKCNDALTAPIAQGQFDPEDLKWSSLITLSDSFDKTDVELIKEVVLKRVVEKLLPVEEQEGDEDDTIEAAQKNEHSKLTENLKVCSVLLDFCFHMRQFMSDTSQCSLVYYELFATVVEMLNWPDDVCLFWDYVESRINWFKLGNTLKDDNSGETTLISYKQPLFEKLRRWNTSLMELSYRTHSNTPVMNEVKQKWLSFLSDLLPIQEESNFNRTGSIAKLSNSTTNWNIYQTTENYRGQSKEESFFSDIKLVYQNFIYAPLEFLSSSLDHKIKIDKVISTIIDNILELEEVFYNKIKKELKEINIINNKLNPDYFIPSKPQEGLPEYLRTSKLFEELNSSSMSEFQSIYDKIKHLPVPNPLDMSTTDEYSLFDQFMTLENDIFRKQFMIQVYFTSYIITQLIESDEVRDFFNTNISKVKAAHSISFDDMEKQNIKKASTFTKHLMVNRIKRFYGNKDKKFLDMIESLELSESCFHKLKMNGFKQFNDFHITEEDIVVPDIDKSFKKFGFVKMGNKQINNVWKIETGISNIKEVKLVPHEVLEKLQDKYAQSEGNEIDIVKSWQSLRLLRGPYLFKLSGINEEKGLKGLFEESNQSYFQDKYSDWKKKSIEVFNEPHKLLLAKARDYKQSKLNGKRENLEEESNSNKKVKLSNDNNIDADNNENENPSQERSLSNTQKGRESDDLVSKL</sequence>
<dbReference type="GO" id="GO:0000781">
    <property type="term" value="C:chromosome, telomeric region"/>
    <property type="evidence" value="ECO:0007669"/>
    <property type="project" value="EnsemblFungi"/>
</dbReference>
<dbReference type="GO" id="GO:0006283">
    <property type="term" value="P:transcription-coupled nucleotide-excision repair"/>
    <property type="evidence" value="ECO:0007669"/>
    <property type="project" value="EnsemblFungi"/>
</dbReference>